<evidence type="ECO:0008006" key="3">
    <source>
        <dbReference type="Google" id="ProtNLM"/>
    </source>
</evidence>
<dbReference type="Pfam" id="PF05954">
    <property type="entry name" value="Phage_GPD"/>
    <property type="match status" value="1"/>
</dbReference>
<dbReference type="Gene3D" id="2.30.110.50">
    <property type="match status" value="1"/>
</dbReference>
<gene>
    <name evidence="1" type="ORF">EYB53_020455</name>
</gene>
<organism evidence="1 2">
    <name type="scientific">Candidatus Chloroploca mongolica</name>
    <dbReference type="NCBI Taxonomy" id="2528176"/>
    <lineage>
        <taxon>Bacteria</taxon>
        <taxon>Bacillati</taxon>
        <taxon>Chloroflexota</taxon>
        <taxon>Chloroflexia</taxon>
        <taxon>Chloroflexales</taxon>
        <taxon>Chloroflexineae</taxon>
        <taxon>Oscillochloridaceae</taxon>
        <taxon>Candidatus Chloroploca</taxon>
    </lineage>
</organism>
<accession>A0ABS4DF64</accession>
<dbReference type="EMBL" id="SIJK02000055">
    <property type="protein sequence ID" value="MBP1468097.1"/>
    <property type="molecule type" value="Genomic_DNA"/>
</dbReference>
<dbReference type="SUPFAM" id="SSF69279">
    <property type="entry name" value="Phage tail proteins"/>
    <property type="match status" value="1"/>
</dbReference>
<dbReference type="RefSeq" id="WP_135480509.1">
    <property type="nucleotide sequence ID" value="NZ_SIJK02000055.1"/>
</dbReference>
<proteinExistence type="predicted"/>
<name>A0ABS4DF64_9CHLR</name>
<protein>
    <recommendedName>
        <fullName evidence="3">Phage protein D</fullName>
    </recommendedName>
</protein>
<evidence type="ECO:0000313" key="1">
    <source>
        <dbReference type="EMBL" id="MBP1468097.1"/>
    </source>
</evidence>
<reference evidence="1 2" key="1">
    <citation type="submission" date="2021-03" db="EMBL/GenBank/DDBJ databases">
        <authorList>
            <person name="Grouzdev D.S."/>
        </authorList>
    </citation>
    <scope>NUCLEOTIDE SEQUENCE [LARGE SCALE GENOMIC DNA]</scope>
    <source>
        <strain evidence="1 2">M50-1</strain>
    </source>
</reference>
<dbReference type="Proteomes" id="UP001193081">
    <property type="component" value="Unassembled WGS sequence"/>
</dbReference>
<dbReference type="Gene3D" id="3.55.50.10">
    <property type="entry name" value="Baseplate protein-like domains"/>
    <property type="match status" value="1"/>
</dbReference>
<evidence type="ECO:0000313" key="2">
    <source>
        <dbReference type="Proteomes" id="UP001193081"/>
    </source>
</evidence>
<comment type="caution">
    <text evidence="1">The sequence shown here is derived from an EMBL/GenBank/DDBJ whole genome shotgun (WGS) entry which is preliminary data.</text>
</comment>
<sequence length="372" mass="41460">MEREYLSIVIDGEEAADLYADLCSLEVELDDDLAAQFRLRLSIDRERDGSWRYLDDERLRVWRQVTISAGLGDELEELIDGYITHVRPAFDPDPAQCTLEIWGMDRSVLLDREEQLRAWPNKKDSDIATEIFDGYALLPANRDAEIEDTTLVHDEKVSTIIQRETAMQFLRRLAARNGFVCYVENGAGYFRSPQLDAPPQPVLAVHFGSEETNVERFTLEVNALTPTEVAMCQIDRLNKAVLSVGAAASRQHALGSNDAANLLAPGIAPGLIVAQAATTGTPELSALCQGLYHQAEWFVTGEGEVNANRYGHVLRPRRTVTIKGIGESYSGVYYVTHVTHRFGESGYSQHFRVKRNALMPGGSEDFAPTEEI</sequence>
<keyword evidence="2" id="KW-1185">Reference proteome</keyword>